<evidence type="ECO:0000256" key="1">
    <source>
        <dbReference type="SAM" id="MobiDB-lite"/>
    </source>
</evidence>
<accession>A0A1E7FBW0</accession>
<dbReference type="EMBL" id="KV784359">
    <property type="protein sequence ID" value="OEU15293.1"/>
    <property type="molecule type" value="Genomic_DNA"/>
</dbReference>
<dbReference type="InParanoid" id="A0A1E7FBW0"/>
<dbReference type="InterPro" id="IPR019099">
    <property type="entry name" value="Uncharacterised_PGPGW_TM"/>
</dbReference>
<gene>
    <name evidence="2" type="ORF">FRACYDRAFT_239973</name>
</gene>
<dbReference type="Proteomes" id="UP000095751">
    <property type="component" value="Unassembled WGS sequence"/>
</dbReference>
<name>A0A1E7FBW0_9STRA</name>
<feature type="compositionally biased region" description="Low complexity" evidence="1">
    <location>
        <begin position="326"/>
        <end position="336"/>
    </location>
</feature>
<reference evidence="2 3" key="1">
    <citation type="submission" date="2016-09" db="EMBL/GenBank/DDBJ databases">
        <title>Extensive genetic diversity and differential bi-allelic expression allows diatom success in the polar Southern Ocean.</title>
        <authorList>
            <consortium name="DOE Joint Genome Institute"/>
            <person name="Mock T."/>
            <person name="Otillar R.P."/>
            <person name="Strauss J."/>
            <person name="Dupont C."/>
            <person name="Frickenhaus S."/>
            <person name="Maumus F."/>
            <person name="Mcmullan M."/>
            <person name="Sanges R."/>
            <person name="Schmutz J."/>
            <person name="Toseland A."/>
            <person name="Valas R."/>
            <person name="Veluchamy A."/>
            <person name="Ward B.J."/>
            <person name="Allen A."/>
            <person name="Barry K."/>
            <person name="Falciatore A."/>
            <person name="Ferrante M."/>
            <person name="Fortunato A.E."/>
            <person name="Gloeckner G."/>
            <person name="Gruber A."/>
            <person name="Hipkin R."/>
            <person name="Janech M."/>
            <person name="Kroth P."/>
            <person name="Leese F."/>
            <person name="Lindquist E."/>
            <person name="Lyon B.R."/>
            <person name="Martin J."/>
            <person name="Mayer C."/>
            <person name="Parker M."/>
            <person name="Quesneville H."/>
            <person name="Raymond J."/>
            <person name="Uhlig C."/>
            <person name="Valentin K.U."/>
            <person name="Worden A.Z."/>
            <person name="Armbrust E.V."/>
            <person name="Bowler C."/>
            <person name="Green B."/>
            <person name="Moulton V."/>
            <person name="Van Oosterhout C."/>
            <person name="Grigoriev I."/>
        </authorList>
    </citation>
    <scope>NUCLEOTIDE SEQUENCE [LARGE SCALE GENOMIC DNA]</scope>
    <source>
        <strain evidence="2 3">CCMP1102</strain>
    </source>
</reference>
<keyword evidence="3" id="KW-1185">Reference proteome</keyword>
<organism evidence="2 3">
    <name type="scientific">Fragilariopsis cylindrus CCMP1102</name>
    <dbReference type="NCBI Taxonomy" id="635003"/>
    <lineage>
        <taxon>Eukaryota</taxon>
        <taxon>Sar</taxon>
        <taxon>Stramenopiles</taxon>
        <taxon>Ochrophyta</taxon>
        <taxon>Bacillariophyta</taxon>
        <taxon>Bacillariophyceae</taxon>
        <taxon>Bacillariophycidae</taxon>
        <taxon>Bacillariales</taxon>
        <taxon>Bacillariaceae</taxon>
        <taxon>Fragilariopsis</taxon>
    </lineage>
</organism>
<feature type="region of interest" description="Disordered" evidence="1">
    <location>
        <begin position="314"/>
        <end position="389"/>
    </location>
</feature>
<proteinExistence type="predicted"/>
<dbReference type="OrthoDB" id="49332at2759"/>
<dbReference type="Pfam" id="PF09656">
    <property type="entry name" value="PGPGW"/>
    <property type="match status" value="1"/>
</dbReference>
<sequence length="526" mass="57012">MHPSDDDDDITQELTTKNLPRLVPITSNDTDCLLAVSRSESILTRSSTSSSNNSSSLLSTDMLLQDELSGVFERKMEDDDPIAVVEAAKNNNTNDEINNDKEVCIDDTIKHGQQQSQSKEEKQNETDDSITGKEITTINEEENNQQQELLVEEMKVKVDIETMEKVNKLLPSPVGNNGEKKEKEIEWISRLKEKGKGDGTETVEDPPGCGIGCGVGESVGTGVGTGVSSSMQKPLKMLRKGATAVVGGTMVGVGLVMIPLPTPFGAVVASGGLAVLGTEFTEAKELNDRLIVGAKGHFNTARNALVKGIEGMDKKDTSAAGAGGDISSTNNTISKSSSEKDEAEGANTVIKLSASSTSFGGDDGNENGNSNSKGNDDNNEGSTDDSPLWLHMNPIELERQEKLAKDKYRRENQTYYEQTKENFTKRTGKFLSRNILPLIKKKEVGEKTEDILSTTGTNDDENDNSDDPVVVAKEEEEEKETSLPNETFGTETTDVTKTEKEVDNNRIVGEENEDGYFLVGPQDDII</sequence>
<evidence type="ECO:0000313" key="3">
    <source>
        <dbReference type="Proteomes" id="UP000095751"/>
    </source>
</evidence>
<dbReference type="AlphaFoldDB" id="A0A1E7FBW0"/>
<feature type="region of interest" description="Disordered" evidence="1">
    <location>
        <begin position="447"/>
        <end position="526"/>
    </location>
</feature>
<dbReference type="KEGG" id="fcy:FRACYDRAFT_239973"/>
<feature type="compositionally biased region" description="Basic and acidic residues" evidence="1">
    <location>
        <begin position="494"/>
        <end position="504"/>
    </location>
</feature>
<protein>
    <submittedName>
        <fullName evidence="2">Uncharacterized protein</fullName>
    </submittedName>
</protein>
<evidence type="ECO:0000313" key="2">
    <source>
        <dbReference type="EMBL" id="OEU15293.1"/>
    </source>
</evidence>